<keyword evidence="3 4" id="KW-0592">Phosphate transport</keyword>
<dbReference type="NCBIfam" id="TIGR00975">
    <property type="entry name" value="3a0107s03"/>
    <property type="match status" value="1"/>
</dbReference>
<evidence type="ECO:0000256" key="1">
    <source>
        <dbReference type="ARBA" id="ARBA00008725"/>
    </source>
</evidence>
<comment type="similarity">
    <text evidence="1 4">Belongs to the PstS family.</text>
</comment>
<keyword evidence="2 4" id="KW-0813">Transport</keyword>
<feature type="chain" id="PRO_5038597251" description="Phosphate-binding protein" evidence="5">
    <location>
        <begin position="27"/>
        <end position="371"/>
    </location>
</feature>
<feature type="domain" description="PBP" evidence="6">
    <location>
        <begin position="40"/>
        <end position="340"/>
    </location>
</feature>
<keyword evidence="8" id="KW-1185">Reference proteome</keyword>
<evidence type="ECO:0000256" key="3">
    <source>
        <dbReference type="ARBA" id="ARBA00022592"/>
    </source>
</evidence>
<dbReference type="SUPFAM" id="SSF53850">
    <property type="entry name" value="Periplasmic binding protein-like II"/>
    <property type="match status" value="1"/>
</dbReference>
<evidence type="ECO:0000259" key="6">
    <source>
        <dbReference type="Pfam" id="PF12849"/>
    </source>
</evidence>
<dbReference type="PANTHER" id="PTHR42996:SF1">
    <property type="entry name" value="PHOSPHATE-BINDING PROTEIN PSTS"/>
    <property type="match status" value="1"/>
</dbReference>
<evidence type="ECO:0000256" key="5">
    <source>
        <dbReference type="SAM" id="SignalP"/>
    </source>
</evidence>
<dbReference type="GO" id="GO:0035435">
    <property type="term" value="P:phosphate ion transmembrane transport"/>
    <property type="evidence" value="ECO:0007669"/>
    <property type="project" value="InterPro"/>
</dbReference>
<organism evidence="7 8">
    <name type="scientific">Bifidobacterium magnum</name>
    <dbReference type="NCBI Taxonomy" id="1692"/>
    <lineage>
        <taxon>Bacteria</taxon>
        <taxon>Bacillati</taxon>
        <taxon>Actinomycetota</taxon>
        <taxon>Actinomycetes</taxon>
        <taxon>Bifidobacteriales</taxon>
        <taxon>Bifidobacteriaceae</taxon>
        <taxon>Bifidobacterium</taxon>
    </lineage>
</organism>
<dbReference type="GO" id="GO:0043190">
    <property type="term" value="C:ATP-binding cassette (ABC) transporter complex"/>
    <property type="evidence" value="ECO:0007669"/>
    <property type="project" value="InterPro"/>
</dbReference>
<dbReference type="STRING" id="1692.BMAGN_0235"/>
<dbReference type="CDD" id="cd13565">
    <property type="entry name" value="PBP2_PstS"/>
    <property type="match status" value="1"/>
</dbReference>
<dbReference type="PIRSF" id="PIRSF002756">
    <property type="entry name" value="PstS"/>
    <property type="match status" value="1"/>
</dbReference>
<dbReference type="PANTHER" id="PTHR42996">
    <property type="entry name" value="PHOSPHATE-BINDING PROTEIN PSTS"/>
    <property type="match status" value="1"/>
</dbReference>
<dbReference type="InterPro" id="IPR005673">
    <property type="entry name" value="ABC_phos-bd_PstS"/>
</dbReference>
<dbReference type="PROSITE" id="PS51257">
    <property type="entry name" value="PROKAR_LIPOPROTEIN"/>
    <property type="match status" value="1"/>
</dbReference>
<name>A0A087BB83_9BIFI</name>
<dbReference type="GO" id="GO:0042301">
    <property type="term" value="F:phosphate ion binding"/>
    <property type="evidence" value="ECO:0007669"/>
    <property type="project" value="InterPro"/>
</dbReference>
<dbReference type="Gene3D" id="3.40.190.10">
    <property type="entry name" value="Periplasmic binding protein-like II"/>
    <property type="match status" value="2"/>
</dbReference>
<keyword evidence="5" id="KW-0732">Signal</keyword>
<gene>
    <name evidence="7" type="ORF">BMAGN_0235</name>
</gene>
<protein>
    <recommendedName>
        <fullName evidence="4">Phosphate-binding protein</fullName>
    </recommendedName>
</protein>
<feature type="signal peptide" evidence="5">
    <location>
        <begin position="1"/>
        <end position="26"/>
    </location>
</feature>
<sequence length="371" mass="38640">MSTSTIRRIVAAVAGVALLGSVAACGDNAAIDDPDTVPSSKTEISGNFAGAGASSQQAAVEAWISGFQRVNPQAKISYNPSGSGAGVTTFLTGATAWASSDKPLDHEEVNESKSVCKEGTAFDVPVYATPIAVAFNLNGVSDTGQHLRMDASTIAKIFNGSITQWNDPAIAKQNPDVTLPHLPITIVHRSDKSGTTLNFVEYLKAAAGNDWKYDLSENWPNELGQGAKGTSGVVSTITQANGTIGYADLSQVGELGTVAVKVGDDYVPISAKSASNALVDSKIDESVQGANRVVVAINHNTKAENAYPIVMISYDIACPVYKDENTGRFAQAWLTYITSQPGQIAAQKATGSAPLPSNITDAVEASIEAMN</sequence>
<dbReference type="InterPro" id="IPR024370">
    <property type="entry name" value="PBP_domain"/>
</dbReference>
<evidence type="ECO:0000313" key="8">
    <source>
        <dbReference type="Proteomes" id="UP000029052"/>
    </source>
</evidence>
<evidence type="ECO:0000256" key="2">
    <source>
        <dbReference type="ARBA" id="ARBA00022448"/>
    </source>
</evidence>
<comment type="caution">
    <text evidence="7">The sequence shown here is derived from an EMBL/GenBank/DDBJ whole genome shotgun (WGS) entry which is preliminary data.</text>
</comment>
<dbReference type="AlphaFoldDB" id="A0A087BB83"/>
<evidence type="ECO:0000313" key="7">
    <source>
        <dbReference type="EMBL" id="KFI68283.1"/>
    </source>
</evidence>
<accession>A0A087BB83</accession>
<dbReference type="Proteomes" id="UP000029052">
    <property type="component" value="Unassembled WGS sequence"/>
</dbReference>
<evidence type="ECO:0000256" key="4">
    <source>
        <dbReference type="PIRNR" id="PIRNR002756"/>
    </source>
</evidence>
<dbReference type="EMBL" id="JGZB01000004">
    <property type="protein sequence ID" value="KFI68283.1"/>
    <property type="molecule type" value="Genomic_DNA"/>
</dbReference>
<dbReference type="RefSeq" id="WP_026502072.1">
    <property type="nucleotide sequence ID" value="NZ_JGZB01000004.1"/>
</dbReference>
<dbReference type="InterPro" id="IPR050962">
    <property type="entry name" value="Phosphate-bind_PstS"/>
</dbReference>
<dbReference type="Pfam" id="PF12849">
    <property type="entry name" value="PBP_like_2"/>
    <property type="match status" value="1"/>
</dbReference>
<reference evidence="7 8" key="1">
    <citation type="submission" date="2014-03" db="EMBL/GenBank/DDBJ databases">
        <title>Genomics of Bifidobacteria.</title>
        <authorList>
            <person name="Ventura M."/>
            <person name="Milani C."/>
            <person name="Lugli G.A."/>
        </authorList>
    </citation>
    <scope>NUCLEOTIDE SEQUENCE [LARGE SCALE GENOMIC DNA]</scope>
    <source>
        <strain evidence="7 8">LMG 11591</strain>
    </source>
</reference>
<dbReference type="eggNOG" id="COG0226">
    <property type="taxonomic scope" value="Bacteria"/>
</dbReference>
<proteinExistence type="inferred from homology"/>